<gene>
    <name evidence="2" type="ORF">PoB_001753700</name>
</gene>
<evidence type="ECO:0000313" key="2">
    <source>
        <dbReference type="EMBL" id="GFN91031.1"/>
    </source>
</evidence>
<keyword evidence="3" id="KW-1185">Reference proteome</keyword>
<dbReference type="Proteomes" id="UP000735302">
    <property type="component" value="Unassembled WGS sequence"/>
</dbReference>
<name>A0AAV3Z972_9GAST</name>
<feature type="compositionally biased region" description="Acidic residues" evidence="1">
    <location>
        <begin position="45"/>
        <end position="60"/>
    </location>
</feature>
<sequence length="134" mass="14622">MTLTASTSSLGVKADHRKHQLTSTSRHLGTRAKEFTGYSFSRCDNDDDDDGDGDDDDAGEVTDSPRITKFSDDGDEMMTILMKMMKLGGSNDDGDVDGGDDDDDDDDDDLDDDDVMTIAAINHANDKNHMDRHG</sequence>
<feature type="compositionally biased region" description="Acidic residues" evidence="1">
    <location>
        <begin position="92"/>
        <end position="112"/>
    </location>
</feature>
<organism evidence="2 3">
    <name type="scientific">Plakobranchus ocellatus</name>
    <dbReference type="NCBI Taxonomy" id="259542"/>
    <lineage>
        <taxon>Eukaryota</taxon>
        <taxon>Metazoa</taxon>
        <taxon>Spiralia</taxon>
        <taxon>Lophotrochozoa</taxon>
        <taxon>Mollusca</taxon>
        <taxon>Gastropoda</taxon>
        <taxon>Heterobranchia</taxon>
        <taxon>Euthyneura</taxon>
        <taxon>Panpulmonata</taxon>
        <taxon>Sacoglossa</taxon>
        <taxon>Placobranchoidea</taxon>
        <taxon>Plakobranchidae</taxon>
        <taxon>Plakobranchus</taxon>
    </lineage>
</organism>
<comment type="caution">
    <text evidence="2">The sequence shown here is derived from an EMBL/GenBank/DDBJ whole genome shotgun (WGS) entry which is preliminary data.</text>
</comment>
<feature type="compositionally biased region" description="Polar residues" evidence="1">
    <location>
        <begin position="1"/>
        <end position="10"/>
    </location>
</feature>
<evidence type="ECO:0000256" key="1">
    <source>
        <dbReference type="SAM" id="MobiDB-lite"/>
    </source>
</evidence>
<dbReference type="AlphaFoldDB" id="A0AAV3Z972"/>
<accession>A0AAV3Z972</accession>
<protein>
    <submittedName>
        <fullName evidence="2">Replicase polyprotein 1a</fullName>
    </submittedName>
</protein>
<reference evidence="2 3" key="1">
    <citation type="journal article" date="2021" name="Elife">
        <title>Chloroplast acquisition without the gene transfer in kleptoplastic sea slugs, Plakobranchus ocellatus.</title>
        <authorList>
            <person name="Maeda T."/>
            <person name="Takahashi S."/>
            <person name="Yoshida T."/>
            <person name="Shimamura S."/>
            <person name="Takaki Y."/>
            <person name="Nagai Y."/>
            <person name="Toyoda A."/>
            <person name="Suzuki Y."/>
            <person name="Arimoto A."/>
            <person name="Ishii H."/>
            <person name="Satoh N."/>
            <person name="Nishiyama T."/>
            <person name="Hasebe M."/>
            <person name="Maruyama T."/>
            <person name="Minagawa J."/>
            <person name="Obokata J."/>
            <person name="Shigenobu S."/>
        </authorList>
    </citation>
    <scope>NUCLEOTIDE SEQUENCE [LARGE SCALE GENOMIC DNA]</scope>
</reference>
<feature type="region of interest" description="Disordered" evidence="1">
    <location>
        <begin position="1"/>
        <end position="112"/>
    </location>
</feature>
<proteinExistence type="predicted"/>
<evidence type="ECO:0000313" key="3">
    <source>
        <dbReference type="Proteomes" id="UP000735302"/>
    </source>
</evidence>
<dbReference type="EMBL" id="BLXT01002087">
    <property type="protein sequence ID" value="GFN91031.1"/>
    <property type="molecule type" value="Genomic_DNA"/>
</dbReference>